<dbReference type="EMBL" id="WMZR01000010">
    <property type="protein sequence ID" value="MTS51703.1"/>
    <property type="molecule type" value="Genomic_DNA"/>
</dbReference>
<dbReference type="Pfam" id="PF02518">
    <property type="entry name" value="HATPase_c"/>
    <property type="match status" value="1"/>
</dbReference>
<keyword evidence="5" id="KW-0812">Transmembrane</keyword>
<dbReference type="InterPro" id="IPR003660">
    <property type="entry name" value="HAMP_dom"/>
</dbReference>
<dbReference type="InterPro" id="IPR036890">
    <property type="entry name" value="HATPase_C_sf"/>
</dbReference>
<keyword evidence="3" id="KW-0808">Transferase</keyword>
<dbReference type="Gene3D" id="6.10.340.10">
    <property type="match status" value="1"/>
</dbReference>
<protein>
    <submittedName>
        <fullName evidence="6">HAMP domain-containing protein</fullName>
    </submittedName>
</protein>
<gene>
    <name evidence="6" type="ORF">GMD52_09140</name>
</gene>
<evidence type="ECO:0000256" key="3">
    <source>
        <dbReference type="ARBA" id="ARBA00022679"/>
    </source>
</evidence>
<dbReference type="SMART" id="SM00304">
    <property type="entry name" value="HAMP"/>
    <property type="match status" value="1"/>
</dbReference>
<evidence type="ECO:0000256" key="2">
    <source>
        <dbReference type="ARBA" id="ARBA00022553"/>
    </source>
</evidence>
<dbReference type="InterPro" id="IPR010559">
    <property type="entry name" value="Sig_transdc_His_kin_internal"/>
</dbReference>
<dbReference type="GO" id="GO:0016020">
    <property type="term" value="C:membrane"/>
    <property type="evidence" value="ECO:0007669"/>
    <property type="project" value="UniProtKB-SubCell"/>
</dbReference>
<dbReference type="SMART" id="SM00387">
    <property type="entry name" value="HATPase_c"/>
    <property type="match status" value="1"/>
</dbReference>
<dbReference type="SUPFAM" id="SSF158472">
    <property type="entry name" value="HAMP domain-like"/>
    <property type="match status" value="1"/>
</dbReference>
<comment type="subcellular location">
    <subcellularLocation>
        <location evidence="1">Membrane</location>
    </subcellularLocation>
</comment>
<evidence type="ECO:0000313" key="6">
    <source>
        <dbReference type="EMBL" id="MTS51703.1"/>
    </source>
</evidence>
<evidence type="ECO:0000256" key="1">
    <source>
        <dbReference type="ARBA" id="ARBA00004370"/>
    </source>
</evidence>
<sequence>MKKIRNISIKRRMMAIFAALALPAVLVLGIYTATAMGELRTKLAKAGESSLRLFAVSLQTQMNAAETYMVDTALHSEALRRLGSETSRTQAYLDGYEVNQGFSAVVSANEALAGLMLYSVPNDLYMAQYGTVSGGGPEQKTRAKQGIQAEVTELVSAGPLDTERWFAKKMGGRTYWMRVVRYRSAYLASVIDLGLLLDKAAAQYDFDGPLILLDEAGIPLLADTAAVAPGQMQWKPEGYGTLTYEGEPYLGVTASARQLHFLYLMPFQGAQGAMRPLELVLAVCTVLVLVAIPVMWVYLRRTVFRPLDSLVDTMERIGEGELMARSSTMYKNKEFKQVNDTFNNMIDQITKLKIDSYERQLAAERSEMAALKMQIRPHFVLNCLKNVYALAQTGRTGEIQSLILLLSRHLRYVLSYSEDTVPLEREVELCQNYIELSSVGQEHPAACSVEVNSCLDTLPVPPVSLLTLVENSVKHGAREGSILKISITARRLEMEEGALANITVSDNGPGFTPQQLEELNKAMPREENGRHVGLANALRRFQLLYGDGLAVAFASGREGGAKIELFLPLQAVTKGDAEDEIADCR</sequence>
<dbReference type="Pfam" id="PF06580">
    <property type="entry name" value="His_kinase"/>
    <property type="match status" value="1"/>
</dbReference>
<dbReference type="InterPro" id="IPR003594">
    <property type="entry name" value="HATPase_dom"/>
</dbReference>
<dbReference type="InterPro" id="IPR050640">
    <property type="entry name" value="Bact_2-comp_sensor_kinase"/>
</dbReference>
<evidence type="ECO:0000256" key="4">
    <source>
        <dbReference type="ARBA" id="ARBA00022777"/>
    </source>
</evidence>
<dbReference type="PANTHER" id="PTHR34220">
    <property type="entry name" value="SENSOR HISTIDINE KINASE YPDA"/>
    <property type="match status" value="1"/>
</dbReference>
<keyword evidence="2" id="KW-0597">Phosphoprotein</keyword>
<dbReference type="PANTHER" id="PTHR34220:SF7">
    <property type="entry name" value="SENSOR HISTIDINE KINASE YPDA"/>
    <property type="match status" value="1"/>
</dbReference>
<dbReference type="CDD" id="cd06225">
    <property type="entry name" value="HAMP"/>
    <property type="match status" value="1"/>
</dbReference>
<organism evidence="6 7">
    <name type="scientific">Ruthenibacterium lactatiformans</name>
    <dbReference type="NCBI Taxonomy" id="1550024"/>
    <lineage>
        <taxon>Bacteria</taxon>
        <taxon>Bacillati</taxon>
        <taxon>Bacillota</taxon>
        <taxon>Clostridia</taxon>
        <taxon>Eubacteriales</taxon>
        <taxon>Oscillospiraceae</taxon>
        <taxon>Ruthenibacterium</taxon>
    </lineage>
</organism>
<dbReference type="Gene3D" id="3.30.565.10">
    <property type="entry name" value="Histidine kinase-like ATPase, C-terminal domain"/>
    <property type="match status" value="1"/>
</dbReference>
<dbReference type="GO" id="GO:0000155">
    <property type="term" value="F:phosphorelay sensor kinase activity"/>
    <property type="evidence" value="ECO:0007669"/>
    <property type="project" value="InterPro"/>
</dbReference>
<dbReference type="RefSeq" id="WP_155201274.1">
    <property type="nucleotide sequence ID" value="NZ_WMZL01000008.1"/>
</dbReference>
<name>A0A6I3QND5_9FIRM</name>
<keyword evidence="5" id="KW-0472">Membrane</keyword>
<dbReference type="PROSITE" id="PS50885">
    <property type="entry name" value="HAMP"/>
    <property type="match status" value="1"/>
</dbReference>
<dbReference type="AlphaFoldDB" id="A0A6I3QND5"/>
<dbReference type="SUPFAM" id="SSF55874">
    <property type="entry name" value="ATPase domain of HSP90 chaperone/DNA topoisomerase II/histidine kinase"/>
    <property type="match status" value="1"/>
</dbReference>
<dbReference type="Proteomes" id="UP000449193">
    <property type="component" value="Unassembled WGS sequence"/>
</dbReference>
<evidence type="ECO:0000313" key="7">
    <source>
        <dbReference type="Proteomes" id="UP000449193"/>
    </source>
</evidence>
<keyword evidence="4" id="KW-0418">Kinase</keyword>
<accession>A0A6I3QND5</accession>
<proteinExistence type="predicted"/>
<dbReference type="Pfam" id="PF00672">
    <property type="entry name" value="HAMP"/>
    <property type="match status" value="1"/>
</dbReference>
<evidence type="ECO:0000256" key="5">
    <source>
        <dbReference type="SAM" id="Phobius"/>
    </source>
</evidence>
<comment type="caution">
    <text evidence="6">The sequence shown here is derived from an EMBL/GenBank/DDBJ whole genome shotgun (WGS) entry which is preliminary data.</text>
</comment>
<feature type="transmembrane region" description="Helical" evidence="5">
    <location>
        <begin position="279"/>
        <end position="299"/>
    </location>
</feature>
<keyword evidence="5" id="KW-1133">Transmembrane helix</keyword>
<reference evidence="6 7" key="1">
    <citation type="journal article" date="2019" name="Nat. Med.">
        <title>A library of human gut bacterial isolates paired with longitudinal multiomics data enables mechanistic microbiome research.</title>
        <authorList>
            <person name="Poyet M."/>
            <person name="Groussin M."/>
            <person name="Gibbons S.M."/>
            <person name="Avila-Pacheco J."/>
            <person name="Jiang X."/>
            <person name="Kearney S.M."/>
            <person name="Perrotta A.R."/>
            <person name="Berdy B."/>
            <person name="Zhao S."/>
            <person name="Lieberman T.D."/>
            <person name="Swanson P.K."/>
            <person name="Smith M."/>
            <person name="Roesemann S."/>
            <person name="Alexander J.E."/>
            <person name="Rich S.A."/>
            <person name="Livny J."/>
            <person name="Vlamakis H."/>
            <person name="Clish C."/>
            <person name="Bullock K."/>
            <person name="Deik A."/>
            <person name="Scott J."/>
            <person name="Pierce K.A."/>
            <person name="Xavier R.J."/>
            <person name="Alm E.J."/>
        </authorList>
    </citation>
    <scope>NUCLEOTIDE SEQUENCE [LARGE SCALE GENOMIC DNA]</scope>
    <source>
        <strain evidence="6 7">BIOML-A7</strain>
    </source>
</reference>